<dbReference type="RefSeq" id="WP_187553544.1">
    <property type="nucleotide sequence ID" value="NZ_BMZL01000001.1"/>
</dbReference>
<keyword evidence="1" id="KW-0732">Signal</keyword>
<dbReference type="GO" id="GO:0008235">
    <property type="term" value="F:metalloexopeptidase activity"/>
    <property type="evidence" value="ECO:0007669"/>
    <property type="project" value="InterPro"/>
</dbReference>
<dbReference type="SUPFAM" id="SSF53187">
    <property type="entry name" value="Zn-dependent exopeptidases"/>
    <property type="match status" value="1"/>
</dbReference>
<evidence type="ECO:0000256" key="1">
    <source>
        <dbReference type="SAM" id="SignalP"/>
    </source>
</evidence>
<name>A0A7G9ST54_9GAMM</name>
<accession>A0A7G9ST54</accession>
<dbReference type="InterPro" id="IPR007484">
    <property type="entry name" value="Peptidase_M28"/>
</dbReference>
<dbReference type="Pfam" id="PF04389">
    <property type="entry name" value="Peptidase_M28"/>
    <property type="match status" value="1"/>
</dbReference>
<dbReference type="InterPro" id="IPR045175">
    <property type="entry name" value="M28_fam"/>
</dbReference>
<dbReference type="EMBL" id="CP060719">
    <property type="protein sequence ID" value="QNN71029.1"/>
    <property type="molecule type" value="Genomic_DNA"/>
</dbReference>
<dbReference type="Proteomes" id="UP000515804">
    <property type="component" value="Chromosome"/>
</dbReference>
<feature type="signal peptide" evidence="1">
    <location>
        <begin position="1"/>
        <end position="26"/>
    </location>
</feature>
<gene>
    <name evidence="3" type="ORF">H9L16_05490</name>
</gene>
<proteinExistence type="predicted"/>
<reference evidence="3 4" key="1">
    <citation type="submission" date="2020-08" db="EMBL/GenBank/DDBJ databases">
        <title>Genome sequence of Thermomonas carbonis KCTC 42013T.</title>
        <authorList>
            <person name="Hyun D.-W."/>
            <person name="Bae J.-W."/>
        </authorList>
    </citation>
    <scope>NUCLEOTIDE SEQUENCE [LARGE SCALE GENOMIC DNA]</scope>
    <source>
        <strain evidence="3 4">KCTC 42013</strain>
    </source>
</reference>
<organism evidence="3 4">
    <name type="scientific">Thermomonas carbonis</name>
    <dbReference type="NCBI Taxonomy" id="1463158"/>
    <lineage>
        <taxon>Bacteria</taxon>
        <taxon>Pseudomonadati</taxon>
        <taxon>Pseudomonadota</taxon>
        <taxon>Gammaproteobacteria</taxon>
        <taxon>Lysobacterales</taxon>
        <taxon>Lysobacteraceae</taxon>
        <taxon>Thermomonas</taxon>
    </lineage>
</organism>
<dbReference type="Gene3D" id="3.40.630.10">
    <property type="entry name" value="Zn peptidases"/>
    <property type="match status" value="1"/>
</dbReference>
<dbReference type="AlphaFoldDB" id="A0A7G9ST54"/>
<keyword evidence="3" id="KW-0378">Hydrolase</keyword>
<protein>
    <submittedName>
        <fullName evidence="3">M20/M25/M40 family metallo-hydrolase</fullName>
    </submittedName>
</protein>
<evidence type="ECO:0000313" key="3">
    <source>
        <dbReference type="EMBL" id="QNN71029.1"/>
    </source>
</evidence>
<sequence length="280" mass="30340">MLHRLRLPASTLLTLMLFQSSMPVVAQQAPSTLSTPDDIQKDFASVPCDDKDRLVAVRALYEGAGVAASDIALDQHDNVENLVVVKQGASPERIVIGAHYDKTAEGCGAIDNWTGQVALTHLYRTLKDIPLEKTLVFIAFGREEKGLVGSKAMTRAMSEDQVTQTCAMINIDSLGLGPPQVADNMSSRKLAAFTGELAKELEIPFAHASIGRANSDSSSFVAKKIPAVTIHGLNKDWSRILHSKHDQVAKVNPVSVYLGYRLALAMIVRLDASACEAYRQ</sequence>
<evidence type="ECO:0000313" key="4">
    <source>
        <dbReference type="Proteomes" id="UP000515804"/>
    </source>
</evidence>
<feature type="domain" description="Peptidase M28" evidence="2">
    <location>
        <begin position="81"/>
        <end position="254"/>
    </location>
</feature>
<dbReference type="KEGG" id="tcn:H9L16_05490"/>
<keyword evidence="4" id="KW-1185">Reference proteome</keyword>
<evidence type="ECO:0000259" key="2">
    <source>
        <dbReference type="Pfam" id="PF04389"/>
    </source>
</evidence>
<dbReference type="GO" id="GO:0006508">
    <property type="term" value="P:proteolysis"/>
    <property type="evidence" value="ECO:0007669"/>
    <property type="project" value="InterPro"/>
</dbReference>
<dbReference type="PANTHER" id="PTHR12147:SF26">
    <property type="entry name" value="PEPTIDASE M28 DOMAIN-CONTAINING PROTEIN"/>
    <property type="match status" value="1"/>
</dbReference>
<dbReference type="PANTHER" id="PTHR12147">
    <property type="entry name" value="METALLOPEPTIDASE M28 FAMILY MEMBER"/>
    <property type="match status" value="1"/>
</dbReference>
<feature type="chain" id="PRO_5028908615" evidence="1">
    <location>
        <begin position="27"/>
        <end position="280"/>
    </location>
</feature>